<keyword evidence="6" id="KW-0687">Ribonucleoprotein</keyword>
<dbReference type="InterPro" id="IPR044444">
    <property type="entry name" value="Ribosomal_mL44_DSRM_metazoa"/>
</dbReference>
<dbReference type="PANTHER" id="PTHR11207:SF32">
    <property type="entry name" value="LARGE RIBOSOMAL SUBUNIT PROTEIN ML44"/>
    <property type="match status" value="1"/>
</dbReference>
<keyword evidence="5" id="KW-0496">Mitochondrion</keyword>
<dbReference type="Pfam" id="PF22935">
    <property type="entry name" value="RM44_endonuclase"/>
    <property type="match status" value="1"/>
</dbReference>
<dbReference type="InterPro" id="IPR044443">
    <property type="entry name" value="Ribosomal_mL44_DSRM_fung"/>
</dbReference>
<name>A0A0X8HSV7_9SACH</name>
<keyword evidence="4" id="KW-0689">Ribosomal protein</keyword>
<dbReference type="InterPro" id="IPR055189">
    <property type="entry name" value="RM44_endonuclase"/>
</dbReference>
<evidence type="ECO:0000256" key="3">
    <source>
        <dbReference type="ARBA" id="ARBA00022946"/>
    </source>
</evidence>
<evidence type="ECO:0000313" key="12">
    <source>
        <dbReference type="EMBL" id="AMD20841.1"/>
    </source>
</evidence>
<accession>A0A0X8HSV7</accession>
<dbReference type="STRING" id="45286.A0A0X8HSV7"/>
<dbReference type="OrthoDB" id="67027at2759"/>
<comment type="similarity">
    <text evidence="7">Belongs to the ribonuclease III family. Mitochondrion-specific ribosomal protein mL44 subfamily.</text>
</comment>
<dbReference type="Gene3D" id="3.30.160.20">
    <property type="match status" value="1"/>
</dbReference>
<dbReference type="GO" id="GO:0003735">
    <property type="term" value="F:structural constituent of ribosome"/>
    <property type="evidence" value="ECO:0007669"/>
    <property type="project" value="TreeGrafter"/>
</dbReference>
<sequence length="348" mass="39186">MIKTSSHIPKCFLRCFATTTSVRTGTRPMELEKYKQYYRQLQGAITQPEIADLSKSPTLTTLHRRLSLPDNFKLSTLTRCLTCRSSSLPDTAGEKLLYNTNTVQASKLHDNYGLNIFGKNILTYYVTKKLLEKYPRLPTPILNAAVDAYIADPVLYNVGKTWGIEIEESTIMDRNLKQEPINVTLGKLRFYNNVLKHSDGIKVLLDQKMSVSSAMALAVRSIIAGLWASTKDEDKVFKFIDDHIMSRHLDVSKLFQFEQPTRELSTLCRREGLQRPHSKLIAESGRASKAPVYIIGVFSGEEKLGEGFGSSLKEAKARAATDALMKWYCYERPADVNEPVVDPGQVLV</sequence>
<proteinExistence type="inferred from homology"/>
<comment type="subcellular location">
    <subcellularLocation>
        <location evidence="1">Mitochondrion</location>
    </subcellularLocation>
</comment>
<feature type="domain" description="DRBM" evidence="10">
    <location>
        <begin position="259"/>
        <end position="329"/>
    </location>
</feature>
<dbReference type="PROSITE" id="PS50142">
    <property type="entry name" value="RNASE_3_2"/>
    <property type="match status" value="1"/>
</dbReference>
<dbReference type="InterPro" id="IPR000999">
    <property type="entry name" value="RNase_III_dom"/>
</dbReference>
<evidence type="ECO:0000256" key="8">
    <source>
        <dbReference type="ARBA" id="ARBA00035187"/>
    </source>
</evidence>
<evidence type="ECO:0000259" key="10">
    <source>
        <dbReference type="PROSITE" id="PS50137"/>
    </source>
</evidence>
<evidence type="ECO:0000256" key="5">
    <source>
        <dbReference type="ARBA" id="ARBA00023128"/>
    </source>
</evidence>
<dbReference type="PANTHER" id="PTHR11207">
    <property type="entry name" value="RIBONUCLEASE III"/>
    <property type="match status" value="1"/>
</dbReference>
<evidence type="ECO:0000256" key="4">
    <source>
        <dbReference type="ARBA" id="ARBA00022980"/>
    </source>
</evidence>
<dbReference type="AlphaFoldDB" id="A0A0X8HSV7"/>
<organism evidence="12 13">
    <name type="scientific">Eremothecium sinecaudum</name>
    <dbReference type="NCBI Taxonomy" id="45286"/>
    <lineage>
        <taxon>Eukaryota</taxon>
        <taxon>Fungi</taxon>
        <taxon>Dikarya</taxon>
        <taxon>Ascomycota</taxon>
        <taxon>Saccharomycotina</taxon>
        <taxon>Saccharomycetes</taxon>
        <taxon>Saccharomycetales</taxon>
        <taxon>Saccharomycetaceae</taxon>
        <taxon>Eremothecium</taxon>
    </lineage>
</organism>
<dbReference type="Gene3D" id="1.10.1520.10">
    <property type="entry name" value="Ribonuclease III domain"/>
    <property type="match status" value="1"/>
</dbReference>
<evidence type="ECO:0000313" key="13">
    <source>
        <dbReference type="Proteomes" id="UP000243052"/>
    </source>
</evidence>
<evidence type="ECO:0000256" key="2">
    <source>
        <dbReference type="ARBA" id="ARBA00022884"/>
    </source>
</evidence>
<feature type="domain" description="RNase III" evidence="11">
    <location>
        <begin position="59"/>
        <end position="164"/>
    </location>
</feature>
<evidence type="ECO:0000256" key="7">
    <source>
        <dbReference type="ARBA" id="ARBA00024034"/>
    </source>
</evidence>
<dbReference type="Pfam" id="PF22892">
    <property type="entry name" value="DSRM_MRPL44"/>
    <property type="match status" value="1"/>
</dbReference>
<evidence type="ECO:0000256" key="1">
    <source>
        <dbReference type="ARBA" id="ARBA00004173"/>
    </source>
</evidence>
<dbReference type="GeneID" id="28724106"/>
<dbReference type="RefSeq" id="XP_017987837.1">
    <property type="nucleotide sequence ID" value="XM_018132348.1"/>
</dbReference>
<keyword evidence="3" id="KW-0809">Transit peptide</keyword>
<dbReference type="GO" id="GO:0006396">
    <property type="term" value="P:RNA processing"/>
    <property type="evidence" value="ECO:0007669"/>
    <property type="project" value="InterPro"/>
</dbReference>
<gene>
    <name evidence="12" type="ORF">AW171_hschr42759</name>
</gene>
<keyword evidence="2 9" id="KW-0694">RNA-binding</keyword>
<dbReference type="GO" id="GO:0004525">
    <property type="term" value="F:ribonuclease III activity"/>
    <property type="evidence" value="ECO:0007669"/>
    <property type="project" value="InterPro"/>
</dbReference>
<reference evidence="12 13" key="1">
    <citation type="submission" date="2016-01" db="EMBL/GenBank/DDBJ databases">
        <title>Genome sequence of the yeast Holleya sinecauda.</title>
        <authorList>
            <person name="Dietrich F.S."/>
        </authorList>
    </citation>
    <scope>NUCLEOTIDE SEQUENCE [LARGE SCALE GENOMIC DNA]</scope>
    <source>
        <strain evidence="12 13">ATCC 58844</strain>
    </source>
</reference>
<dbReference type="GO" id="GO:0005739">
    <property type="term" value="C:mitochondrion"/>
    <property type="evidence" value="ECO:0007669"/>
    <property type="project" value="TreeGrafter"/>
</dbReference>
<evidence type="ECO:0000256" key="6">
    <source>
        <dbReference type="ARBA" id="ARBA00023274"/>
    </source>
</evidence>
<evidence type="ECO:0000259" key="11">
    <source>
        <dbReference type="PROSITE" id="PS50142"/>
    </source>
</evidence>
<dbReference type="SMART" id="SM00535">
    <property type="entry name" value="RIBOc"/>
    <property type="match status" value="1"/>
</dbReference>
<dbReference type="GO" id="GO:0003725">
    <property type="term" value="F:double-stranded RNA binding"/>
    <property type="evidence" value="ECO:0007669"/>
    <property type="project" value="InterPro"/>
</dbReference>
<dbReference type="PROSITE" id="PS50137">
    <property type="entry name" value="DS_RBD"/>
    <property type="match status" value="1"/>
</dbReference>
<dbReference type="InterPro" id="IPR036389">
    <property type="entry name" value="RNase_III_sf"/>
</dbReference>
<evidence type="ECO:0000256" key="9">
    <source>
        <dbReference type="PROSITE-ProRule" id="PRU00266"/>
    </source>
</evidence>
<dbReference type="Proteomes" id="UP000243052">
    <property type="component" value="Chromosome iv"/>
</dbReference>
<dbReference type="InterPro" id="IPR014720">
    <property type="entry name" value="dsRBD_dom"/>
</dbReference>
<dbReference type="EMBL" id="CP014244">
    <property type="protein sequence ID" value="AMD20841.1"/>
    <property type="molecule type" value="Genomic_DNA"/>
</dbReference>
<keyword evidence="13" id="KW-1185">Reference proteome</keyword>
<dbReference type="CDD" id="cd19873">
    <property type="entry name" value="DSRM_MRPL3_like"/>
    <property type="match status" value="1"/>
</dbReference>
<dbReference type="SMART" id="SM00358">
    <property type="entry name" value="DSRM"/>
    <property type="match status" value="1"/>
</dbReference>
<protein>
    <recommendedName>
        <fullName evidence="8">Large ribosomal subunit protein mL44</fullName>
    </recommendedName>
</protein>
<dbReference type="SUPFAM" id="SSF54768">
    <property type="entry name" value="dsRNA-binding domain-like"/>
    <property type="match status" value="1"/>
</dbReference>
<dbReference type="SUPFAM" id="SSF69065">
    <property type="entry name" value="RNase III domain-like"/>
    <property type="match status" value="1"/>
</dbReference>